<keyword evidence="2" id="KW-1185">Reference proteome</keyword>
<comment type="caution">
    <text evidence="1">The sequence shown here is derived from an EMBL/GenBank/DDBJ whole genome shotgun (WGS) entry which is preliminary data.</text>
</comment>
<name>A0AAD8HMW9_9APIA</name>
<gene>
    <name evidence="1" type="ORF">POM88_036299</name>
</gene>
<dbReference type="EMBL" id="JAUIZM010000008">
    <property type="protein sequence ID" value="KAK1370207.1"/>
    <property type="molecule type" value="Genomic_DNA"/>
</dbReference>
<accession>A0AAD8HMW9</accession>
<dbReference type="AlphaFoldDB" id="A0AAD8HMW9"/>
<protein>
    <submittedName>
        <fullName evidence="1">Uncharacterized protein</fullName>
    </submittedName>
</protein>
<proteinExistence type="predicted"/>
<sequence>MKSSSTMISQPVSITDFLIVNKDVKDIFSLEYWELEYDVIVEEKFSVSSKVAEAVNEAEMNSSKKPEDRKKPIDSWSKSKYNTYVLVNEFSVNVTYDEIVKEPFKCGVVKEIHERRNPVSFGLQLLSEAPRRPGGNNCMSITKAKFKHIKENTVLNQVNNVKVLKIGRDEHKTLG</sequence>
<evidence type="ECO:0000313" key="1">
    <source>
        <dbReference type="EMBL" id="KAK1370207.1"/>
    </source>
</evidence>
<evidence type="ECO:0000313" key="2">
    <source>
        <dbReference type="Proteomes" id="UP001237642"/>
    </source>
</evidence>
<reference evidence="1" key="1">
    <citation type="submission" date="2023-02" db="EMBL/GenBank/DDBJ databases">
        <title>Genome of toxic invasive species Heracleum sosnowskyi carries increased number of genes despite the absence of recent whole-genome duplications.</title>
        <authorList>
            <person name="Schelkunov M."/>
            <person name="Shtratnikova V."/>
            <person name="Makarenko M."/>
            <person name="Klepikova A."/>
            <person name="Omelchenko D."/>
            <person name="Novikova G."/>
            <person name="Obukhova E."/>
            <person name="Bogdanov V."/>
            <person name="Penin A."/>
            <person name="Logacheva M."/>
        </authorList>
    </citation>
    <scope>NUCLEOTIDE SEQUENCE</scope>
    <source>
        <strain evidence="1">Hsosn_3</strain>
        <tissue evidence="1">Leaf</tissue>
    </source>
</reference>
<reference evidence="1" key="2">
    <citation type="submission" date="2023-05" db="EMBL/GenBank/DDBJ databases">
        <authorList>
            <person name="Schelkunov M.I."/>
        </authorList>
    </citation>
    <scope>NUCLEOTIDE SEQUENCE</scope>
    <source>
        <strain evidence="1">Hsosn_3</strain>
        <tissue evidence="1">Leaf</tissue>
    </source>
</reference>
<dbReference type="Proteomes" id="UP001237642">
    <property type="component" value="Unassembled WGS sequence"/>
</dbReference>
<organism evidence="1 2">
    <name type="scientific">Heracleum sosnowskyi</name>
    <dbReference type="NCBI Taxonomy" id="360622"/>
    <lineage>
        <taxon>Eukaryota</taxon>
        <taxon>Viridiplantae</taxon>
        <taxon>Streptophyta</taxon>
        <taxon>Embryophyta</taxon>
        <taxon>Tracheophyta</taxon>
        <taxon>Spermatophyta</taxon>
        <taxon>Magnoliopsida</taxon>
        <taxon>eudicotyledons</taxon>
        <taxon>Gunneridae</taxon>
        <taxon>Pentapetalae</taxon>
        <taxon>asterids</taxon>
        <taxon>campanulids</taxon>
        <taxon>Apiales</taxon>
        <taxon>Apiaceae</taxon>
        <taxon>Apioideae</taxon>
        <taxon>apioid superclade</taxon>
        <taxon>Tordylieae</taxon>
        <taxon>Tordyliinae</taxon>
        <taxon>Heracleum</taxon>
    </lineage>
</organism>